<dbReference type="RefSeq" id="WP_327968583.1">
    <property type="nucleotide sequence ID" value="NZ_JARMQG010000186.1"/>
</dbReference>
<dbReference type="Proteomes" id="UP001330749">
    <property type="component" value="Unassembled WGS sequence"/>
</dbReference>
<reference evidence="3 4" key="1">
    <citation type="submission" date="2023-03" db="EMBL/GenBank/DDBJ databases">
        <title>Bacillus Genome Sequencing.</title>
        <authorList>
            <person name="Dunlap C."/>
        </authorList>
    </citation>
    <scope>NUCLEOTIDE SEQUENCE [LARGE SCALE GENOMIC DNA]</scope>
    <source>
        <strain evidence="3 4">B-14544</strain>
    </source>
</reference>
<evidence type="ECO:0000313" key="3">
    <source>
        <dbReference type="EMBL" id="MED3563524.1"/>
    </source>
</evidence>
<evidence type="ECO:0000256" key="1">
    <source>
        <dbReference type="ARBA" id="ARBA00006525"/>
    </source>
</evidence>
<dbReference type="PANTHER" id="PTHR43022">
    <property type="entry name" value="PROTEIN SMF"/>
    <property type="match status" value="1"/>
</dbReference>
<evidence type="ECO:0000259" key="2">
    <source>
        <dbReference type="Pfam" id="PF02481"/>
    </source>
</evidence>
<accession>A0ABU6NBY5</accession>
<proteinExistence type="inferred from homology"/>
<comment type="similarity">
    <text evidence="1">Belongs to the DprA/Smf family.</text>
</comment>
<organism evidence="3 4">
    <name type="scientific">Bacillus xiapuensis</name>
    <dbReference type="NCBI Taxonomy" id="2014075"/>
    <lineage>
        <taxon>Bacteria</taxon>
        <taxon>Bacillati</taxon>
        <taxon>Bacillota</taxon>
        <taxon>Bacilli</taxon>
        <taxon>Bacillales</taxon>
        <taxon>Bacillaceae</taxon>
        <taxon>Bacillus</taxon>
    </lineage>
</organism>
<dbReference type="PANTHER" id="PTHR43022:SF1">
    <property type="entry name" value="PROTEIN SMF"/>
    <property type="match status" value="1"/>
</dbReference>
<dbReference type="Gene3D" id="3.40.50.450">
    <property type="match status" value="1"/>
</dbReference>
<dbReference type="EMBL" id="JARMQG010000186">
    <property type="protein sequence ID" value="MED3563524.1"/>
    <property type="molecule type" value="Genomic_DNA"/>
</dbReference>
<dbReference type="InterPro" id="IPR003488">
    <property type="entry name" value="DprA"/>
</dbReference>
<dbReference type="NCBIfam" id="TIGR00732">
    <property type="entry name" value="dprA"/>
    <property type="match status" value="1"/>
</dbReference>
<gene>
    <name evidence="3" type="primary">dprA</name>
    <name evidence="3" type="ORF">P4447_13880</name>
</gene>
<feature type="domain" description="Smf/DprA SLOG" evidence="2">
    <location>
        <begin position="85"/>
        <end position="294"/>
    </location>
</feature>
<comment type="caution">
    <text evidence="3">The sequence shown here is derived from an EMBL/GenBank/DDBJ whole genome shotgun (WGS) entry which is preliminary data.</text>
</comment>
<protein>
    <submittedName>
        <fullName evidence="3">DNA-processing protein DprA</fullName>
    </submittedName>
</protein>
<dbReference type="SUPFAM" id="SSF102405">
    <property type="entry name" value="MCP/YpsA-like"/>
    <property type="match status" value="1"/>
</dbReference>
<dbReference type="Pfam" id="PF02481">
    <property type="entry name" value="DNA_processg_A"/>
    <property type="match status" value="1"/>
</dbReference>
<name>A0ABU6NBY5_9BACI</name>
<evidence type="ECO:0000313" key="4">
    <source>
        <dbReference type="Proteomes" id="UP001330749"/>
    </source>
</evidence>
<dbReference type="InterPro" id="IPR057666">
    <property type="entry name" value="DrpA_SLOG"/>
</dbReference>
<sequence>MDDFKEKLIHLLHYPNISWNAVYQMLKKDPTLHSLYHLRPQSLQQQSSFPLLNTFHETGQPSIITFQSEIIHEQIRQYETNEITVISIFDKEYPAVLKEIYQPPWALFAKGNVSLLEKQPKLAVVGSRQATLYGKNAIRLIFPKLIDKGILIVSGLAKGIDALAHETAIKNGGKTIGVIAGGIYHIYPKENMNLALEMMKNHLIVSEYPPDTKPLKWHFPARNRIISGLSNGTFIIEAKRKSGSLITANYAVNEGREVFSLPGSIFNPFSMGTNDLIQQGAKLVTSAEDILEELKL</sequence>
<keyword evidence="4" id="KW-1185">Reference proteome</keyword>